<proteinExistence type="inferred from homology"/>
<dbReference type="Proteomes" id="UP001432099">
    <property type="component" value="Chromosome"/>
</dbReference>
<dbReference type="InterPro" id="IPR003526">
    <property type="entry name" value="MECDP_synthase"/>
</dbReference>
<keyword evidence="1 2" id="KW-0456">Lyase</keyword>
<organism evidence="4 5">
    <name type="scientific">Turicibacter faecis</name>
    <dbReference type="NCBI Taxonomy" id="2963365"/>
    <lineage>
        <taxon>Bacteria</taxon>
        <taxon>Bacillati</taxon>
        <taxon>Bacillota</taxon>
        <taxon>Erysipelotrichia</taxon>
        <taxon>Erysipelotrichales</taxon>
        <taxon>Turicibacteraceae</taxon>
        <taxon>Turicibacter</taxon>
    </lineage>
</organism>
<accession>A0ABM8IFC2</accession>
<keyword evidence="1" id="KW-0479">Metal-binding</keyword>
<comment type="catalytic activity">
    <reaction evidence="1 2">
        <text>4-CDP-2-C-methyl-D-erythritol 2-phosphate = 2-C-methyl-D-erythritol 2,4-cyclic diphosphate + CMP</text>
        <dbReference type="Rhea" id="RHEA:23864"/>
        <dbReference type="ChEBI" id="CHEBI:57919"/>
        <dbReference type="ChEBI" id="CHEBI:58483"/>
        <dbReference type="ChEBI" id="CHEBI:60377"/>
        <dbReference type="EC" id="4.6.1.12"/>
    </reaction>
</comment>
<gene>
    <name evidence="1 4" type="primary">ispF</name>
    <name evidence="4" type="ORF">T23_00420</name>
</gene>
<dbReference type="HAMAP" id="MF_00107">
    <property type="entry name" value="IspF"/>
    <property type="match status" value="1"/>
</dbReference>
<feature type="site" description="Transition state stabilizer" evidence="1">
    <location>
        <position position="35"/>
    </location>
</feature>
<sequence length="161" mass="17381">MIRIGHSTDIHQLVEGRKLILGGVEIEHSKGLLGHSDADVLCHAVTEAIIGALAKGDIGTHFPDTDPKYKGVDSRILLRGAKEMLDEAGYVLGNLDATIYAERPKMRPHIDAMRANIAADLGATMEQVNIKATRGEKLGFVGREEGIASECVVLLFKKNAL</sequence>
<comment type="similarity">
    <text evidence="1 2">Belongs to the IspF family.</text>
</comment>
<keyword evidence="5" id="KW-1185">Reference proteome</keyword>
<dbReference type="SUPFAM" id="SSF69765">
    <property type="entry name" value="IpsF-like"/>
    <property type="match status" value="1"/>
</dbReference>
<evidence type="ECO:0000256" key="1">
    <source>
        <dbReference type="HAMAP-Rule" id="MF_00107"/>
    </source>
</evidence>
<comment type="pathway">
    <text evidence="1">Isoprenoid biosynthesis; isopentenyl diphosphate biosynthesis via DXP pathway; isopentenyl diphosphate from 1-deoxy-D-xylulose 5-phosphate: step 4/6.</text>
</comment>
<evidence type="ECO:0000313" key="4">
    <source>
        <dbReference type="EMBL" id="BEH89940.1"/>
    </source>
</evidence>
<feature type="domain" description="2-C-methyl-D-erythritol 2,4-cyclodiphosphate synthase" evidence="3">
    <location>
        <begin position="2"/>
        <end position="155"/>
    </location>
</feature>
<feature type="binding site" evidence="1">
    <location>
        <position position="140"/>
    </location>
    <ligand>
        <name>4-CDP-2-C-methyl-D-erythritol 2-phosphate</name>
        <dbReference type="ChEBI" id="CHEBI:57919"/>
    </ligand>
</feature>
<feature type="binding site" evidence="1">
    <location>
        <begin position="62"/>
        <end position="66"/>
    </location>
    <ligand>
        <name>4-CDP-2-C-methyl-D-erythritol 2-phosphate</name>
        <dbReference type="ChEBI" id="CHEBI:57919"/>
    </ligand>
</feature>
<comment type="function">
    <text evidence="1">Involved in the biosynthesis of isopentenyl diphosphate (IPP) and dimethylallyl diphosphate (DMAPP), two major building blocks of isoprenoid compounds. Catalyzes the conversion of 4-diphosphocytidyl-2-C-methyl-D-erythritol 2-phosphate (CDP-ME2P) to 2-C-methyl-D-erythritol 2,4-cyclodiphosphate (ME-CPP) with a corresponding release of cytidine 5-monophosphate (CMP).</text>
</comment>
<comment type="cofactor">
    <cofactor evidence="1">
        <name>a divalent metal cation</name>
        <dbReference type="ChEBI" id="CHEBI:60240"/>
    </cofactor>
    <text evidence="1">Binds 1 divalent metal cation per subunit.</text>
</comment>
<comment type="subunit">
    <text evidence="1">Homotrimer.</text>
</comment>
<dbReference type="Gene3D" id="3.30.1330.50">
    <property type="entry name" value="2-C-methyl-D-erythritol 2,4-cyclodiphosphate synthase"/>
    <property type="match status" value="1"/>
</dbReference>
<dbReference type="RefSeq" id="WP_161831798.1">
    <property type="nucleotide sequence ID" value="NZ_AP028127.1"/>
</dbReference>
<feature type="binding site" evidence="1">
    <location>
        <position position="11"/>
    </location>
    <ligand>
        <name>a divalent metal cation</name>
        <dbReference type="ChEBI" id="CHEBI:60240"/>
    </ligand>
</feature>
<feature type="binding site" evidence="1">
    <location>
        <begin position="35"/>
        <end position="36"/>
    </location>
    <ligand>
        <name>4-CDP-2-C-methyl-D-erythritol 2-phosphate</name>
        <dbReference type="ChEBI" id="CHEBI:57919"/>
    </ligand>
</feature>
<feature type="binding site" evidence="1">
    <location>
        <begin position="57"/>
        <end position="59"/>
    </location>
    <ligand>
        <name>4-CDP-2-C-methyl-D-erythritol 2-phosphate</name>
        <dbReference type="ChEBI" id="CHEBI:57919"/>
    </ligand>
</feature>
<feature type="binding site" evidence="1">
    <location>
        <position position="143"/>
    </location>
    <ligand>
        <name>4-CDP-2-C-methyl-D-erythritol 2-phosphate</name>
        <dbReference type="ChEBI" id="CHEBI:57919"/>
    </ligand>
</feature>
<dbReference type="Pfam" id="PF02542">
    <property type="entry name" value="YgbB"/>
    <property type="match status" value="1"/>
</dbReference>
<keyword evidence="1 2" id="KW-0414">Isoprene biosynthesis</keyword>
<evidence type="ECO:0000313" key="5">
    <source>
        <dbReference type="Proteomes" id="UP001432099"/>
    </source>
</evidence>
<feature type="binding site" evidence="1">
    <location>
        <position position="43"/>
    </location>
    <ligand>
        <name>a divalent metal cation</name>
        <dbReference type="ChEBI" id="CHEBI:60240"/>
    </ligand>
</feature>
<comment type="caution">
    <text evidence="1">Lacks conserved residue(s) required for the propagation of feature annotation.</text>
</comment>
<evidence type="ECO:0000256" key="2">
    <source>
        <dbReference type="RuleBase" id="RU004395"/>
    </source>
</evidence>
<protein>
    <recommendedName>
        <fullName evidence="1 2">2-C-methyl-D-erythritol 2,4-cyclodiphosphate synthase</fullName>
        <shortName evidence="1">MECDP-synthase</shortName>
        <shortName evidence="1">MECPP-synthase</shortName>
        <shortName evidence="1">MECPS</shortName>
        <ecNumber evidence="1 2">4.6.1.12</ecNumber>
    </recommendedName>
</protein>
<reference evidence="4" key="1">
    <citation type="journal article" date="2024" name="Int. J. Syst. Evol. Microbiol.">
        <title>Turicibacter faecis sp. nov., isolated from faeces of heart failure mouse model.</title>
        <authorList>
            <person name="Imamura Y."/>
            <person name="Motooka D."/>
            <person name="Nakajima Y."/>
            <person name="Ito S."/>
            <person name="Kitakaze M."/>
            <person name="Iida T."/>
            <person name="Nakamura S."/>
        </authorList>
    </citation>
    <scope>NUCLEOTIDE SEQUENCE</scope>
    <source>
        <strain evidence="4">TC023</strain>
    </source>
</reference>
<dbReference type="NCBIfam" id="TIGR00151">
    <property type="entry name" value="ispF"/>
    <property type="match status" value="1"/>
</dbReference>
<dbReference type="InterPro" id="IPR036571">
    <property type="entry name" value="MECDP_synthase_sf"/>
</dbReference>
<dbReference type="EMBL" id="AP028127">
    <property type="protein sequence ID" value="BEH89940.1"/>
    <property type="molecule type" value="Genomic_DNA"/>
</dbReference>
<name>A0ABM8IFC2_9FIRM</name>
<feature type="binding site" evidence="1">
    <location>
        <begin position="9"/>
        <end position="11"/>
    </location>
    <ligand>
        <name>4-CDP-2-C-methyl-D-erythritol 2-phosphate</name>
        <dbReference type="ChEBI" id="CHEBI:57919"/>
    </ligand>
</feature>
<dbReference type="PANTHER" id="PTHR43181:SF1">
    <property type="entry name" value="2-C-METHYL-D-ERYTHRITOL 2,4-CYCLODIPHOSPHATE SYNTHASE, CHLOROPLASTIC"/>
    <property type="match status" value="1"/>
</dbReference>
<feature type="binding site" evidence="1">
    <location>
        <position position="9"/>
    </location>
    <ligand>
        <name>a divalent metal cation</name>
        <dbReference type="ChEBI" id="CHEBI:60240"/>
    </ligand>
</feature>
<dbReference type="EC" id="4.6.1.12" evidence="1 2"/>
<dbReference type="CDD" id="cd00554">
    <property type="entry name" value="MECDP_synthase"/>
    <property type="match status" value="1"/>
</dbReference>
<dbReference type="PANTHER" id="PTHR43181">
    <property type="entry name" value="2-C-METHYL-D-ERYTHRITOL 2,4-CYCLODIPHOSPHATE SYNTHASE, CHLOROPLASTIC"/>
    <property type="match status" value="1"/>
</dbReference>
<evidence type="ECO:0000259" key="3">
    <source>
        <dbReference type="Pfam" id="PF02542"/>
    </source>
</evidence>